<dbReference type="AlphaFoldDB" id="A0A0Q3PRX6"/>
<protein>
    <submittedName>
        <fullName evidence="1">Uncharacterized protein</fullName>
    </submittedName>
</protein>
<gene>
    <name evidence="1" type="ORF">AAES_113452</name>
</gene>
<evidence type="ECO:0000313" key="1">
    <source>
        <dbReference type="EMBL" id="KQK78796.1"/>
    </source>
</evidence>
<dbReference type="Proteomes" id="UP000051836">
    <property type="component" value="Unassembled WGS sequence"/>
</dbReference>
<comment type="caution">
    <text evidence="1">The sequence shown here is derived from an EMBL/GenBank/DDBJ whole genome shotgun (WGS) entry which is preliminary data.</text>
</comment>
<accession>A0A0Q3PRX6</accession>
<name>A0A0Q3PRX6_AMAAE</name>
<evidence type="ECO:0000313" key="2">
    <source>
        <dbReference type="Proteomes" id="UP000051836"/>
    </source>
</evidence>
<organism evidence="1 2">
    <name type="scientific">Amazona aestiva</name>
    <name type="common">Blue-fronted Amazon parrot</name>
    <dbReference type="NCBI Taxonomy" id="12930"/>
    <lineage>
        <taxon>Eukaryota</taxon>
        <taxon>Metazoa</taxon>
        <taxon>Chordata</taxon>
        <taxon>Craniata</taxon>
        <taxon>Vertebrata</taxon>
        <taxon>Euteleostomi</taxon>
        <taxon>Archelosauria</taxon>
        <taxon>Archosauria</taxon>
        <taxon>Dinosauria</taxon>
        <taxon>Saurischia</taxon>
        <taxon>Theropoda</taxon>
        <taxon>Coelurosauria</taxon>
        <taxon>Aves</taxon>
        <taxon>Neognathae</taxon>
        <taxon>Neoaves</taxon>
        <taxon>Telluraves</taxon>
        <taxon>Australaves</taxon>
        <taxon>Psittaciformes</taxon>
        <taxon>Psittacidae</taxon>
        <taxon>Amazona</taxon>
    </lineage>
</organism>
<proteinExistence type="predicted"/>
<reference evidence="1 2" key="1">
    <citation type="submission" date="2015-10" db="EMBL/GenBank/DDBJ databases">
        <authorList>
            <person name="Gilbert D.G."/>
        </authorList>
    </citation>
    <scope>NUCLEOTIDE SEQUENCE [LARGE SCALE GENOMIC DNA]</scope>
    <source>
        <strain evidence="1">FVVF132</strain>
    </source>
</reference>
<keyword evidence="2" id="KW-1185">Reference proteome</keyword>
<sequence length="125" mass="14592">MENLNNLNNISEFHWHSSHMMFDSLKPAKELIEKKSNFLITFYGEKTDRYTDLPSISGGQAEIQLRSPEKLREPYINSDSNHIVLPALPRREKGRVKLNYGPDLSHPLPSFNLDQYKEQYEADTR</sequence>
<dbReference type="EMBL" id="LMAW01002634">
    <property type="protein sequence ID" value="KQK78796.1"/>
    <property type="molecule type" value="Genomic_DNA"/>
</dbReference>